<dbReference type="InterPro" id="IPR017740">
    <property type="entry name" value="TssA-like"/>
</dbReference>
<reference evidence="2 3" key="1">
    <citation type="submission" date="2023-09" db="EMBL/GenBank/DDBJ databases">
        <title>Thioclava shenzhenensis sp. nov., a multidrug resistant bacteria-antagonizing species isolated from coastal seawater.</title>
        <authorList>
            <person name="Long M."/>
        </authorList>
    </citation>
    <scope>NUCLEOTIDE SEQUENCE [LARGE SCALE GENOMIC DNA]</scope>
    <source>
        <strain evidence="2 3">FTW29</strain>
        <plasmid evidence="2 3">unnamed1</plasmid>
    </source>
</reference>
<evidence type="ECO:0000259" key="1">
    <source>
        <dbReference type="Pfam" id="PF06812"/>
    </source>
</evidence>
<gene>
    <name evidence="2" type="ORF">RPE78_14490</name>
</gene>
<keyword evidence="3" id="KW-1185">Reference proteome</keyword>
<keyword evidence="2" id="KW-0614">Plasmid</keyword>
<organism evidence="2 3">
    <name type="scientific">Thioclava litoralis</name>
    <dbReference type="NCBI Taxonomy" id="3076557"/>
    <lineage>
        <taxon>Bacteria</taxon>
        <taxon>Pseudomonadati</taxon>
        <taxon>Pseudomonadota</taxon>
        <taxon>Alphaproteobacteria</taxon>
        <taxon>Rhodobacterales</taxon>
        <taxon>Paracoccaceae</taxon>
        <taxon>Thioclava</taxon>
    </lineage>
</organism>
<protein>
    <submittedName>
        <fullName evidence="2">Type VI secretion system ImpA family N-terminal domain-containing protein</fullName>
    </submittedName>
</protein>
<geneLocation type="plasmid" evidence="2 3">
    <name>unnamed1</name>
</geneLocation>
<name>A0ABZ1E405_9RHOB</name>
<dbReference type="PANTHER" id="PTHR37951:SF1">
    <property type="entry name" value="TYPE VI SECRETION SYSTEM COMPONENT TSSA1"/>
    <property type="match status" value="1"/>
</dbReference>
<dbReference type="InterPro" id="IPR010657">
    <property type="entry name" value="ImpA_N"/>
</dbReference>
<dbReference type="RefSeq" id="WP_330647230.1">
    <property type="nucleotide sequence ID" value="NZ_CP135444.1"/>
</dbReference>
<dbReference type="EMBL" id="CP135444">
    <property type="protein sequence ID" value="WRY35458.1"/>
    <property type="molecule type" value="Genomic_DNA"/>
</dbReference>
<proteinExistence type="predicted"/>
<dbReference type="Pfam" id="PF06812">
    <property type="entry name" value="ImpA_N"/>
    <property type="match status" value="1"/>
</dbReference>
<sequence>MNMEKLLTPVSAEAPCGADLSALMDPDYDEYYFGALGRLPDRYFVPGVSRPDGSLSPDRVFDPSEVDLAAELKQIDTLLARSRDLRLLVLRAQWQALAGRLLDLPETFETIAALMKTFGDDLHPSMQDGPSERREALNDLAAPVTMVQALQFAGLTGSTEVTLRKLRVASGELTALQNEQDLDGEAMTSLLADAGQASRVEKIADAVDRVLAAIAEISAASLRGSHPITLGLTPLTAVLTQIYDVLAHARPGMVRRADQDIAQAAAEPAPEIADPAPQPVPPAPVNPAAGPRVESHDHARAVLEKVEQYYRQSEPSSAALVLVTQARLLIGKSLLEAIETLMPNRLSEAHIDFGPATGFVLDSARLQKLSATLPETAVAEKKPPLPAVADILDGQKAAEAIAAVEAYFRRSEKSSPVPLLLARAASYIGRDFQGILKEFLTKKADG</sequence>
<evidence type="ECO:0000313" key="2">
    <source>
        <dbReference type="EMBL" id="WRY35458.1"/>
    </source>
</evidence>
<evidence type="ECO:0000313" key="3">
    <source>
        <dbReference type="Proteomes" id="UP001623290"/>
    </source>
</evidence>
<dbReference type="Proteomes" id="UP001623290">
    <property type="component" value="Plasmid unnamed1"/>
</dbReference>
<accession>A0ABZ1E405</accession>
<feature type="domain" description="ImpA N-terminal" evidence="1">
    <location>
        <begin position="7"/>
        <end position="141"/>
    </location>
</feature>
<dbReference type="PANTHER" id="PTHR37951">
    <property type="entry name" value="CYTOPLASMIC PROTEIN-RELATED"/>
    <property type="match status" value="1"/>
</dbReference>